<dbReference type="Proteomes" id="UP000466187">
    <property type="component" value="Chromosome"/>
</dbReference>
<sequence length="97" mass="10122">MATGGFAVPDDRAKITFAALAQALTRGEQMLRVKACLNALCELNLIGGIEQGRFANAVQVDAYEVGGWTLGVQIALDAGKGGICHHGLLIGSNCHEL</sequence>
<reference evidence="1 2" key="1">
    <citation type="journal article" date="2019" name="Emerg. Microbes Infect.">
        <title>Comprehensive subspecies identification of 175 nontuberculous mycobacteria species based on 7547 genomic profiles.</title>
        <authorList>
            <person name="Matsumoto Y."/>
            <person name="Kinjo T."/>
            <person name="Motooka D."/>
            <person name="Nabeya D."/>
            <person name="Jung N."/>
            <person name="Uechi K."/>
            <person name="Horii T."/>
            <person name="Iida T."/>
            <person name="Fujita J."/>
            <person name="Nakamura S."/>
        </authorList>
    </citation>
    <scope>NUCLEOTIDE SEQUENCE [LARGE SCALE GENOMIC DNA]</scope>
    <source>
        <strain evidence="1 2">JCM 12688</strain>
    </source>
</reference>
<gene>
    <name evidence="1" type="ORF">MGAD_15030</name>
</gene>
<proteinExistence type="predicted"/>
<protein>
    <submittedName>
        <fullName evidence="1">Uncharacterized protein</fullName>
    </submittedName>
</protein>
<dbReference type="KEGG" id="mgad:MGAD_15030"/>
<name>A0A7I7WMS7_MYCGU</name>
<dbReference type="EMBL" id="AP022608">
    <property type="protein sequence ID" value="BBZ17168.1"/>
    <property type="molecule type" value="Genomic_DNA"/>
</dbReference>
<accession>A0A7I7WMS7</accession>
<evidence type="ECO:0000313" key="2">
    <source>
        <dbReference type="Proteomes" id="UP000466187"/>
    </source>
</evidence>
<organism evidence="1 2">
    <name type="scientific">Mycolicibacterium gadium</name>
    <name type="common">Mycobacterium gadium</name>
    <dbReference type="NCBI Taxonomy" id="1794"/>
    <lineage>
        <taxon>Bacteria</taxon>
        <taxon>Bacillati</taxon>
        <taxon>Actinomycetota</taxon>
        <taxon>Actinomycetes</taxon>
        <taxon>Mycobacteriales</taxon>
        <taxon>Mycobacteriaceae</taxon>
        <taxon>Mycolicibacterium</taxon>
    </lineage>
</organism>
<evidence type="ECO:0000313" key="1">
    <source>
        <dbReference type="EMBL" id="BBZ17168.1"/>
    </source>
</evidence>
<dbReference type="AlphaFoldDB" id="A0A7I7WMS7"/>